<feature type="chain" id="PRO_5003189657" evidence="5">
    <location>
        <begin position="22"/>
        <end position="965"/>
    </location>
</feature>
<gene>
    <name evidence="8" type="ordered locus">Ftrac_2803</name>
</gene>
<evidence type="ECO:0000313" key="8">
    <source>
        <dbReference type="EMBL" id="ADR22781.1"/>
    </source>
</evidence>
<dbReference type="SUPFAM" id="SSF56935">
    <property type="entry name" value="Porins"/>
    <property type="match status" value="1"/>
</dbReference>
<dbReference type="STRING" id="643867.Ftrac_2803"/>
<feature type="signal peptide" evidence="5">
    <location>
        <begin position="1"/>
        <end position="21"/>
    </location>
</feature>
<dbReference type="Gene3D" id="2.60.40.1120">
    <property type="entry name" value="Carboxypeptidase-like, regulatory domain"/>
    <property type="match status" value="1"/>
</dbReference>
<protein>
    <submittedName>
        <fullName evidence="8">TonB-dependent receptor</fullName>
    </submittedName>
</protein>
<reference evidence="8 9" key="1">
    <citation type="journal article" date="2011" name="Stand. Genomic Sci.">
        <title>Complete genome sequence of Marivirga tractuosa type strain (H-43).</title>
        <authorList>
            <person name="Pagani I."/>
            <person name="Chertkov O."/>
            <person name="Lapidus A."/>
            <person name="Lucas S."/>
            <person name="Del Rio T.G."/>
            <person name="Tice H."/>
            <person name="Copeland A."/>
            <person name="Cheng J.F."/>
            <person name="Nolan M."/>
            <person name="Saunders E."/>
            <person name="Pitluck S."/>
            <person name="Held B."/>
            <person name="Goodwin L."/>
            <person name="Liolios K."/>
            <person name="Ovchinikova G."/>
            <person name="Ivanova N."/>
            <person name="Mavromatis K."/>
            <person name="Pati A."/>
            <person name="Chen A."/>
            <person name="Palaniappan K."/>
            <person name="Land M."/>
            <person name="Hauser L."/>
            <person name="Jeffries C.D."/>
            <person name="Detter J.C."/>
            <person name="Han C."/>
            <person name="Tapia R."/>
            <person name="Ngatchou-Djao O.D."/>
            <person name="Rohde M."/>
            <person name="Goker M."/>
            <person name="Spring S."/>
            <person name="Sikorski J."/>
            <person name="Woyke T."/>
            <person name="Bristow J."/>
            <person name="Eisen J.A."/>
            <person name="Markowitz V."/>
            <person name="Hugenholtz P."/>
            <person name="Klenk H.P."/>
            <person name="Kyrpides N.C."/>
        </authorList>
    </citation>
    <scope>NUCLEOTIDE SEQUENCE [LARGE SCALE GENOMIC DNA]</scope>
    <source>
        <strain evidence="9">ATCC 23168 / DSM 4126 / NBRC 15989 / NCIMB 1408 / VKM B-1430 / H-43</strain>
    </source>
</reference>
<dbReference type="AlphaFoldDB" id="E4TRT2"/>
<evidence type="ECO:0000256" key="5">
    <source>
        <dbReference type="SAM" id="SignalP"/>
    </source>
</evidence>
<dbReference type="Proteomes" id="UP000008720">
    <property type="component" value="Chromosome"/>
</dbReference>
<dbReference type="InterPro" id="IPR036942">
    <property type="entry name" value="Beta-barrel_TonB_sf"/>
</dbReference>
<dbReference type="Gene3D" id="2.40.170.20">
    <property type="entry name" value="TonB-dependent receptor, beta-barrel domain"/>
    <property type="match status" value="1"/>
</dbReference>
<dbReference type="eggNOG" id="COG4771">
    <property type="taxonomic scope" value="Bacteria"/>
</dbReference>
<keyword evidence="2 4" id="KW-0472">Membrane</keyword>
<keyword evidence="8" id="KW-0675">Receptor</keyword>
<evidence type="ECO:0000256" key="4">
    <source>
        <dbReference type="RuleBase" id="RU003357"/>
    </source>
</evidence>
<dbReference type="SUPFAM" id="SSF49464">
    <property type="entry name" value="Carboxypeptidase regulatory domain-like"/>
    <property type="match status" value="1"/>
</dbReference>
<dbReference type="InterPro" id="IPR008969">
    <property type="entry name" value="CarboxyPept-like_regulatory"/>
</dbReference>
<sequence>MNNKFLISVLLVLLLPALSFAQKGIIRGTVTDASNGEALFGVNVVIEGTSIGAVTDFDGKFQINADPGTYNIQASFVTYRTVTIEGVAVDAGEVKIIDNISLAEDVEQLGEVVVTAKAIRSTEAALLAVKRKSPNVLDGISSANFRKIGDSDAASAVKRVPGISVEGGKYVYIRGLGDRYTKSILNGVDIPGLDPDRNSLQMDLFPTGIIDNIMVTKSFTADLPADFTGGMINIDTKEFPEEPTFDISIGGSFNPAMHFNSNYLTYKGGNTDFLGFDDGTRGNPADKYSSNEIPLYGNVIGNPDSEEGQKFSSILRDFNPTLDAMRQNSFMDYSAGLTFGNQKALSGMTLGHSFSLNYKNNTKFYQDAEFGRFGLANDRSVNELEARETQIGDYGTNEVLISAMGGLALKTANSKYKLNLLHLQNGESKAGEFEYRNTDQGANFDARQENLEYTQKGLTNILLAGEHYIDGRDWRLEWKVSPTRSSITDPDIRFTRIRDEGFNGENLTIGSESGYPERIWRYLNEDNLASKADLTRTYKFNGEDAKFKFGGGNTFKRRDYKIENYQIIPNGVEVTLNANDMFEEENLWPADENGFSGTRFEPQFVPNNTNQYDASINSSAAYASNEFNPIENLKTIIGVRAEYYTQNYTGLNQQGTLLDNEQVLETLDLFPAANLIYSIAEKQNLRVGYSRTTARPSFKEASFAEILDPVSGRSFIGGFFPDENASGEIVWDGNLRPTYIDNFDLRWELYQERGQTFSLSGFYKKFTDPIEMVQYVQIAGFFQPRNVGSGEVVGAEAEFRKNLSFITPALENLSLNGNVTITQSKIEMAPNEFASRSNNARDGQEIENTREMAGQSPYILNFGMSYTDFETGIDGGLFYNVQGPTLIFVGIGNRSDIYSEPFHNLNFNMNKSFGADDKMKLSIGVSNILGDLREEFFQGYQAQEQVFTRYNPGRAFNVGFTYKLR</sequence>
<evidence type="ECO:0000259" key="6">
    <source>
        <dbReference type="Pfam" id="PF00593"/>
    </source>
</evidence>
<dbReference type="Pfam" id="PF07715">
    <property type="entry name" value="Plug"/>
    <property type="match status" value="1"/>
</dbReference>
<dbReference type="KEGG" id="mtt:Ftrac_2803"/>
<keyword evidence="4" id="KW-0798">TonB box</keyword>
<dbReference type="eggNOG" id="COG1629">
    <property type="taxonomic scope" value="Bacteria"/>
</dbReference>
<keyword evidence="5" id="KW-0732">Signal</keyword>
<accession>E4TRT2</accession>
<feature type="domain" description="TonB-dependent receptor plug" evidence="7">
    <location>
        <begin position="130"/>
        <end position="230"/>
    </location>
</feature>
<organism evidence="8 9">
    <name type="scientific">Marivirga tractuosa (strain ATCC 23168 / DSM 4126 / NBRC 15989 / NCIMB 1408 / VKM B-1430 / H-43)</name>
    <name type="common">Microscilla tractuosa</name>
    <name type="synonym">Flexibacter tractuosus</name>
    <dbReference type="NCBI Taxonomy" id="643867"/>
    <lineage>
        <taxon>Bacteria</taxon>
        <taxon>Pseudomonadati</taxon>
        <taxon>Bacteroidota</taxon>
        <taxon>Cytophagia</taxon>
        <taxon>Cytophagales</taxon>
        <taxon>Marivirgaceae</taxon>
        <taxon>Marivirga</taxon>
    </lineage>
</organism>
<dbReference type="EMBL" id="CP002349">
    <property type="protein sequence ID" value="ADR22781.1"/>
    <property type="molecule type" value="Genomic_DNA"/>
</dbReference>
<comment type="similarity">
    <text evidence="4">Belongs to the TonB-dependent receptor family.</text>
</comment>
<evidence type="ECO:0000256" key="3">
    <source>
        <dbReference type="ARBA" id="ARBA00023237"/>
    </source>
</evidence>
<dbReference type="RefSeq" id="WP_013454924.1">
    <property type="nucleotide sequence ID" value="NC_014759.1"/>
</dbReference>
<dbReference type="HOGENOM" id="CLU_006935_0_0_10"/>
<feature type="domain" description="TonB-dependent receptor-like beta-barrel" evidence="6">
    <location>
        <begin position="473"/>
        <end position="928"/>
    </location>
</feature>
<evidence type="ECO:0000256" key="2">
    <source>
        <dbReference type="ARBA" id="ARBA00023136"/>
    </source>
</evidence>
<proteinExistence type="inferred from homology"/>
<dbReference type="Gene3D" id="2.170.130.10">
    <property type="entry name" value="TonB-dependent receptor, plug domain"/>
    <property type="match status" value="1"/>
</dbReference>
<dbReference type="InterPro" id="IPR037066">
    <property type="entry name" value="Plug_dom_sf"/>
</dbReference>
<dbReference type="InterPro" id="IPR000531">
    <property type="entry name" value="Beta-barrel_TonB"/>
</dbReference>
<dbReference type="InterPro" id="IPR012910">
    <property type="entry name" value="Plug_dom"/>
</dbReference>
<keyword evidence="9" id="KW-1185">Reference proteome</keyword>
<evidence type="ECO:0000256" key="1">
    <source>
        <dbReference type="ARBA" id="ARBA00004442"/>
    </source>
</evidence>
<keyword evidence="3" id="KW-0998">Cell outer membrane</keyword>
<dbReference type="GO" id="GO:0009279">
    <property type="term" value="C:cell outer membrane"/>
    <property type="evidence" value="ECO:0007669"/>
    <property type="project" value="UniProtKB-SubCell"/>
</dbReference>
<dbReference type="PANTHER" id="PTHR40980:SF5">
    <property type="entry name" value="TONB-DEPENDENT RECEPTOR"/>
    <property type="match status" value="1"/>
</dbReference>
<dbReference type="Pfam" id="PF00593">
    <property type="entry name" value="TonB_dep_Rec_b-barrel"/>
    <property type="match status" value="1"/>
</dbReference>
<dbReference type="PANTHER" id="PTHR40980">
    <property type="entry name" value="PLUG DOMAIN-CONTAINING PROTEIN"/>
    <property type="match status" value="1"/>
</dbReference>
<name>E4TRT2_MARTH</name>
<dbReference type="OrthoDB" id="9768470at2"/>
<evidence type="ECO:0000313" key="9">
    <source>
        <dbReference type="Proteomes" id="UP000008720"/>
    </source>
</evidence>
<comment type="subcellular location">
    <subcellularLocation>
        <location evidence="1 4">Cell outer membrane</location>
    </subcellularLocation>
</comment>
<dbReference type="Pfam" id="PF13715">
    <property type="entry name" value="CarbopepD_reg_2"/>
    <property type="match status" value="1"/>
</dbReference>
<evidence type="ECO:0000259" key="7">
    <source>
        <dbReference type="Pfam" id="PF07715"/>
    </source>
</evidence>